<feature type="region of interest" description="Disordered" evidence="1">
    <location>
        <begin position="13"/>
        <end position="39"/>
    </location>
</feature>
<name>A0A5C5XNQ6_9PLAN</name>
<reference evidence="2 3" key="1">
    <citation type="submission" date="2019-02" db="EMBL/GenBank/DDBJ databases">
        <title>Deep-cultivation of Planctomycetes and their phenomic and genomic characterization uncovers novel biology.</title>
        <authorList>
            <person name="Wiegand S."/>
            <person name="Jogler M."/>
            <person name="Boedeker C."/>
            <person name="Pinto D."/>
            <person name="Vollmers J."/>
            <person name="Rivas-Marin E."/>
            <person name="Kohn T."/>
            <person name="Peeters S.H."/>
            <person name="Heuer A."/>
            <person name="Rast P."/>
            <person name="Oberbeckmann S."/>
            <person name="Bunk B."/>
            <person name="Jeske O."/>
            <person name="Meyerdierks A."/>
            <person name="Storesund J.E."/>
            <person name="Kallscheuer N."/>
            <person name="Luecker S."/>
            <person name="Lage O.M."/>
            <person name="Pohl T."/>
            <person name="Merkel B.J."/>
            <person name="Hornburger P."/>
            <person name="Mueller R.-W."/>
            <person name="Bruemmer F."/>
            <person name="Labrenz M."/>
            <person name="Spormann A.M."/>
            <person name="Op Den Camp H."/>
            <person name="Overmann J."/>
            <person name="Amann R."/>
            <person name="Jetten M.S.M."/>
            <person name="Mascher T."/>
            <person name="Medema M.H."/>
            <person name="Devos D.P."/>
            <person name="Kaster A.-K."/>
            <person name="Ovreas L."/>
            <person name="Rohde M."/>
            <person name="Galperin M.Y."/>
            <person name="Jogler C."/>
        </authorList>
    </citation>
    <scope>NUCLEOTIDE SEQUENCE [LARGE SCALE GENOMIC DNA]</scope>
    <source>
        <strain evidence="2 3">Pan54</strain>
    </source>
</reference>
<protein>
    <submittedName>
        <fullName evidence="2">Uncharacterized protein</fullName>
    </submittedName>
</protein>
<sequence>MAEFRHFLLQNTRSRQNYISTQSGGGKKNSPPLPERKTHADKLLGDLARAEKKAKARQKTEPAYEGIQFIPMVFDESSDFDLEQQQLENTSPGARIVSAKERGGRKEYLVAVPDSEVSKFADKFRDYRDKETAKKGTPLNEKLASSVITIDAAELESVTTLIPTMRSRRHLRISRIAGVSGKNASGIHSGNTASALRSRSLIERVPFRSIPLPPVVLVPMGIALWAPECCVGLNEDRSPTTGTICVWVATSDSDLLTVIVQWSTKRIVKRVAAAFLDRLIAFWIEQFHETVRKQPRSLPKQKQRYTETKQQRQSERCENDRRNNPDWRANQKEAKLDKPMWGAVV</sequence>
<dbReference type="AlphaFoldDB" id="A0A5C5XNQ6"/>
<proteinExistence type="predicted"/>
<dbReference type="EMBL" id="SJPG01000001">
    <property type="protein sequence ID" value="TWT64348.1"/>
    <property type="molecule type" value="Genomic_DNA"/>
</dbReference>
<dbReference type="Proteomes" id="UP000316095">
    <property type="component" value="Unassembled WGS sequence"/>
</dbReference>
<feature type="region of interest" description="Disordered" evidence="1">
    <location>
        <begin position="295"/>
        <end position="345"/>
    </location>
</feature>
<dbReference type="RefSeq" id="WP_165441964.1">
    <property type="nucleotide sequence ID" value="NZ_SJPG01000001.1"/>
</dbReference>
<gene>
    <name evidence="2" type="ORF">Pan54_51100</name>
</gene>
<keyword evidence="3" id="KW-1185">Reference proteome</keyword>
<accession>A0A5C5XNQ6</accession>
<feature type="compositionally biased region" description="Basic and acidic residues" evidence="1">
    <location>
        <begin position="304"/>
        <end position="338"/>
    </location>
</feature>
<feature type="compositionally biased region" description="Polar residues" evidence="1">
    <location>
        <begin position="13"/>
        <end position="22"/>
    </location>
</feature>
<organism evidence="2 3">
    <name type="scientific">Rubinisphaera italica</name>
    <dbReference type="NCBI Taxonomy" id="2527969"/>
    <lineage>
        <taxon>Bacteria</taxon>
        <taxon>Pseudomonadati</taxon>
        <taxon>Planctomycetota</taxon>
        <taxon>Planctomycetia</taxon>
        <taxon>Planctomycetales</taxon>
        <taxon>Planctomycetaceae</taxon>
        <taxon>Rubinisphaera</taxon>
    </lineage>
</organism>
<evidence type="ECO:0000313" key="2">
    <source>
        <dbReference type="EMBL" id="TWT64348.1"/>
    </source>
</evidence>
<comment type="caution">
    <text evidence="2">The sequence shown here is derived from an EMBL/GenBank/DDBJ whole genome shotgun (WGS) entry which is preliminary data.</text>
</comment>
<evidence type="ECO:0000313" key="3">
    <source>
        <dbReference type="Proteomes" id="UP000316095"/>
    </source>
</evidence>
<evidence type="ECO:0000256" key="1">
    <source>
        <dbReference type="SAM" id="MobiDB-lite"/>
    </source>
</evidence>